<gene>
    <name evidence="3" type="ORF">AUF17_18375</name>
    <name evidence="2" type="ORF">EK398_17610</name>
</gene>
<feature type="transmembrane region" description="Helical" evidence="1">
    <location>
        <begin position="36"/>
        <end position="57"/>
    </location>
</feature>
<dbReference type="InterPro" id="IPR009708">
    <property type="entry name" value="Phage_A118_holin/antiholin"/>
</dbReference>
<reference evidence="2 4" key="2">
    <citation type="submission" date="2018-12" db="EMBL/GenBank/DDBJ databases">
        <title>A novel vanA-carrying plasmid in a clinical isolate of Enterococcus avium.</title>
        <authorList>
            <person name="Bernasconi O.J."/>
            <person name="Luzzaro F."/>
            <person name="Endimiani A."/>
        </authorList>
    </citation>
    <scope>NUCLEOTIDE SEQUENCE [LARGE SCALE GENOMIC DNA]</scope>
    <source>
        <strain evidence="2 4">LC0559/18</strain>
    </source>
</reference>
<proteinExistence type="predicted"/>
<organism evidence="2 4">
    <name type="scientific">Enterococcus avium</name>
    <name type="common">Streptococcus avium</name>
    <dbReference type="NCBI Taxonomy" id="33945"/>
    <lineage>
        <taxon>Bacteria</taxon>
        <taxon>Bacillati</taxon>
        <taxon>Bacillota</taxon>
        <taxon>Bacilli</taxon>
        <taxon>Lactobacillales</taxon>
        <taxon>Enterococcaceae</taxon>
        <taxon>Enterococcus</taxon>
    </lineage>
</organism>
<evidence type="ECO:0000313" key="2">
    <source>
        <dbReference type="EMBL" id="RVU92346.1"/>
    </source>
</evidence>
<evidence type="ECO:0000313" key="4">
    <source>
        <dbReference type="Proteomes" id="UP000288388"/>
    </source>
</evidence>
<dbReference type="Proteomes" id="UP000288388">
    <property type="component" value="Unassembled WGS sequence"/>
</dbReference>
<protein>
    <recommendedName>
        <fullName evidence="6">Holin</fullName>
    </recommendedName>
</protein>
<evidence type="ECO:0000313" key="3">
    <source>
        <dbReference type="EMBL" id="TRZ28677.1"/>
    </source>
</evidence>
<evidence type="ECO:0000256" key="1">
    <source>
        <dbReference type="SAM" id="Phobius"/>
    </source>
</evidence>
<dbReference type="RefSeq" id="WP_016178873.1">
    <property type="nucleotide sequence ID" value="NZ_CAAKOC010000055.1"/>
</dbReference>
<keyword evidence="1" id="KW-0472">Membrane</keyword>
<name>A0A2N8PT73_ENTAV</name>
<sequence>MDEILTHILATGLSFAPIMMIITEGVKQTRLIATRYLPIVSLILGTGLGVAMGLLFNQSLGKLALGGLVAGGMACGLYDATNKYGHNRENP</sequence>
<keyword evidence="1" id="KW-1133">Transmembrane helix</keyword>
<dbReference type="Proteomes" id="UP000316316">
    <property type="component" value="Unassembled WGS sequence"/>
</dbReference>
<accession>A0A2N8PT73</accession>
<keyword evidence="1" id="KW-0812">Transmembrane</keyword>
<reference evidence="3 5" key="1">
    <citation type="submission" date="2017-10" db="EMBL/GenBank/DDBJ databases">
        <title>FDA dAtabase for Regulatory Grade micrObial Sequences (FDA-ARGOS): Supporting development and validation of Infectious Disease Dx tests.</title>
        <authorList>
            <person name="Campos J."/>
            <person name="Goldberg B."/>
            <person name="Tallon L.J."/>
            <person name="Sadzewicz L."/>
            <person name="Sengamalay N."/>
            <person name="Ott S."/>
            <person name="Godinez A."/>
            <person name="Nagaraj S."/>
            <person name="Vyas G."/>
            <person name="Aluvathingal J."/>
            <person name="Nadendla S."/>
            <person name="Geyer C."/>
            <person name="Nandy P."/>
            <person name="Hobson J."/>
            <person name="Sichtig H."/>
        </authorList>
    </citation>
    <scope>NUCLEOTIDE SEQUENCE [LARGE SCALE GENOMIC DNA]</scope>
    <source>
        <strain evidence="3 5">FDAARGOS_185</strain>
    </source>
</reference>
<feature type="transmembrane region" description="Helical" evidence="1">
    <location>
        <begin position="6"/>
        <end position="24"/>
    </location>
</feature>
<dbReference type="EMBL" id="RYZS01000002">
    <property type="protein sequence ID" value="RVU92346.1"/>
    <property type="molecule type" value="Genomic_DNA"/>
</dbReference>
<dbReference type="EMBL" id="PDXQ01000002">
    <property type="protein sequence ID" value="TRZ28677.1"/>
    <property type="molecule type" value="Genomic_DNA"/>
</dbReference>
<dbReference type="Pfam" id="PF06946">
    <property type="entry name" value="Phage_holin_5_1"/>
    <property type="match status" value="1"/>
</dbReference>
<comment type="caution">
    <text evidence="2">The sequence shown here is derived from an EMBL/GenBank/DDBJ whole genome shotgun (WGS) entry which is preliminary data.</text>
</comment>
<evidence type="ECO:0000313" key="5">
    <source>
        <dbReference type="Proteomes" id="UP000316316"/>
    </source>
</evidence>
<dbReference type="AlphaFoldDB" id="A0A2N8PT73"/>
<evidence type="ECO:0008006" key="6">
    <source>
        <dbReference type="Google" id="ProtNLM"/>
    </source>
</evidence>